<accession>A0ABR0W6U8</accession>
<dbReference type="InterPro" id="IPR012337">
    <property type="entry name" value="RNaseH-like_sf"/>
</dbReference>
<organism evidence="2 3">
    <name type="scientific">Rehmannia glutinosa</name>
    <name type="common">Chinese foxglove</name>
    <dbReference type="NCBI Taxonomy" id="99300"/>
    <lineage>
        <taxon>Eukaryota</taxon>
        <taxon>Viridiplantae</taxon>
        <taxon>Streptophyta</taxon>
        <taxon>Embryophyta</taxon>
        <taxon>Tracheophyta</taxon>
        <taxon>Spermatophyta</taxon>
        <taxon>Magnoliopsida</taxon>
        <taxon>eudicotyledons</taxon>
        <taxon>Gunneridae</taxon>
        <taxon>Pentapetalae</taxon>
        <taxon>asterids</taxon>
        <taxon>lamiids</taxon>
        <taxon>Lamiales</taxon>
        <taxon>Orobanchaceae</taxon>
        <taxon>Rehmannieae</taxon>
        <taxon>Rehmannia</taxon>
    </lineage>
</organism>
<protein>
    <recommendedName>
        <fullName evidence="1">Tf2-1-like SH3-like domain-containing protein</fullName>
    </recommendedName>
</protein>
<dbReference type="PANTHER" id="PTHR46148">
    <property type="entry name" value="CHROMO DOMAIN-CONTAINING PROTEIN"/>
    <property type="match status" value="1"/>
</dbReference>
<dbReference type="EMBL" id="JABTTQ020000013">
    <property type="protein sequence ID" value="KAK6142451.1"/>
    <property type="molecule type" value="Genomic_DNA"/>
</dbReference>
<name>A0ABR0W6U8_REHGL</name>
<dbReference type="Proteomes" id="UP001318860">
    <property type="component" value="Unassembled WGS sequence"/>
</dbReference>
<evidence type="ECO:0000259" key="1">
    <source>
        <dbReference type="Pfam" id="PF24626"/>
    </source>
</evidence>
<dbReference type="SUPFAM" id="SSF53098">
    <property type="entry name" value="Ribonuclease H-like"/>
    <property type="match status" value="1"/>
</dbReference>
<proteinExistence type="predicted"/>
<feature type="domain" description="Tf2-1-like SH3-like" evidence="1">
    <location>
        <begin position="161"/>
        <end position="211"/>
    </location>
</feature>
<reference evidence="2 3" key="1">
    <citation type="journal article" date="2021" name="Comput. Struct. Biotechnol. J.">
        <title>De novo genome assembly of the potent medicinal plant Rehmannia glutinosa using nanopore technology.</title>
        <authorList>
            <person name="Ma L."/>
            <person name="Dong C."/>
            <person name="Song C."/>
            <person name="Wang X."/>
            <person name="Zheng X."/>
            <person name="Niu Y."/>
            <person name="Chen S."/>
            <person name="Feng W."/>
        </authorList>
    </citation>
    <scope>NUCLEOTIDE SEQUENCE [LARGE SCALE GENOMIC DNA]</scope>
    <source>
        <strain evidence="2">DH-2019</strain>
    </source>
</reference>
<evidence type="ECO:0000313" key="2">
    <source>
        <dbReference type="EMBL" id="KAK6142451.1"/>
    </source>
</evidence>
<sequence length="257" mass="29894">MDFVVGLPQTLRKNNVVWVIVDRLTKSAHFLPVRMTFSMDQYARIYTKEIVRLHGYQRSIVVEQIRGLHRSSDEFARSIGNETLYGRKCSPLLYWSEVGERKILGPELIEQTVEKISEIQDKIKVAQDRQKSYVDKRRKDIQFEVGNRCGFESGSNEGIIRFGKKGKLQPRYIGPFEILERVGDLAYRLALPPDLLGVHNVFHVSMLRKYVLDPEHIVNYKDLHIGKNLSYEEMPVAILDRKVHGLRNRDVVFIKVQ</sequence>
<dbReference type="Pfam" id="PF24626">
    <property type="entry name" value="SH3_Tf2-1"/>
    <property type="match status" value="1"/>
</dbReference>
<dbReference type="InterPro" id="IPR056924">
    <property type="entry name" value="SH3_Tf2-1"/>
</dbReference>
<comment type="caution">
    <text evidence="2">The sequence shown here is derived from an EMBL/GenBank/DDBJ whole genome shotgun (WGS) entry which is preliminary data.</text>
</comment>
<evidence type="ECO:0000313" key="3">
    <source>
        <dbReference type="Proteomes" id="UP001318860"/>
    </source>
</evidence>
<dbReference type="PANTHER" id="PTHR46148:SF57">
    <property type="entry name" value="OS12G0499874 PROTEIN"/>
    <property type="match status" value="1"/>
</dbReference>
<keyword evidence="3" id="KW-1185">Reference proteome</keyword>
<gene>
    <name evidence="2" type="ORF">DH2020_022799</name>
</gene>